<dbReference type="GO" id="GO:0008821">
    <property type="term" value="F:crossover junction DNA endonuclease activity"/>
    <property type="evidence" value="ECO:0007669"/>
    <property type="project" value="TreeGrafter"/>
</dbReference>
<evidence type="ECO:0000256" key="12">
    <source>
        <dbReference type="ARBA" id="ARBA00023242"/>
    </source>
</evidence>
<dbReference type="GO" id="GO:0048476">
    <property type="term" value="C:Holliday junction resolvase complex"/>
    <property type="evidence" value="ECO:0007669"/>
    <property type="project" value="InterPro"/>
</dbReference>
<feature type="compositionally biased region" description="Polar residues" evidence="15">
    <location>
        <begin position="106"/>
        <end position="121"/>
    </location>
</feature>
<dbReference type="GO" id="GO:0000712">
    <property type="term" value="P:resolution of meiotic recombination intermediates"/>
    <property type="evidence" value="ECO:0007669"/>
    <property type="project" value="TreeGrafter"/>
</dbReference>
<dbReference type="InterPro" id="IPR006166">
    <property type="entry name" value="ERCC4_domain"/>
</dbReference>
<keyword evidence="8" id="KW-0378">Hydrolase</keyword>
<dbReference type="GO" id="GO:0046872">
    <property type="term" value="F:metal ion binding"/>
    <property type="evidence" value="ECO:0007669"/>
    <property type="project" value="UniProtKB-KW"/>
</dbReference>
<evidence type="ECO:0000256" key="11">
    <source>
        <dbReference type="ARBA" id="ARBA00023204"/>
    </source>
</evidence>
<dbReference type="PANTHER" id="PTHR21077:SF5">
    <property type="entry name" value="CROSSOVER JUNCTION ENDONUCLEASE MMS4"/>
    <property type="match status" value="1"/>
</dbReference>
<dbReference type="SMART" id="SM00891">
    <property type="entry name" value="ERCC4"/>
    <property type="match status" value="1"/>
</dbReference>
<keyword evidence="9" id="KW-0460">Magnesium</keyword>
<keyword evidence="14" id="KW-0175">Coiled coil</keyword>
<feature type="compositionally biased region" description="Low complexity" evidence="15">
    <location>
        <begin position="10"/>
        <end position="21"/>
    </location>
</feature>
<gene>
    <name evidence="17" type="ORF">NW762_012526</name>
</gene>
<keyword evidence="6" id="KW-0255">Endonuclease</keyword>
<dbReference type="GO" id="GO:0006302">
    <property type="term" value="P:double-strand break repair"/>
    <property type="evidence" value="ECO:0007669"/>
    <property type="project" value="TreeGrafter"/>
</dbReference>
<dbReference type="OrthoDB" id="343092at2759"/>
<feature type="region of interest" description="Disordered" evidence="15">
    <location>
        <begin position="138"/>
        <end position="387"/>
    </location>
</feature>
<comment type="subcellular location">
    <subcellularLocation>
        <location evidence="2">Nucleus</location>
    </subcellularLocation>
</comment>
<dbReference type="InterPro" id="IPR033310">
    <property type="entry name" value="Mms4/EME1/EME2"/>
</dbReference>
<comment type="caution">
    <text evidence="17">The sequence shown here is derived from an EMBL/GenBank/DDBJ whole genome shotgun (WGS) entry which is preliminary data.</text>
</comment>
<evidence type="ECO:0000256" key="14">
    <source>
        <dbReference type="SAM" id="Coils"/>
    </source>
</evidence>
<keyword evidence="18" id="KW-1185">Reference proteome</keyword>
<dbReference type="FunFam" id="1.10.150.670:FF:000004">
    <property type="entry name" value="Crossover junction endonuclease EME1"/>
    <property type="match status" value="1"/>
</dbReference>
<dbReference type="CDD" id="cd20085">
    <property type="entry name" value="XPF_nuclease_Mms4"/>
    <property type="match status" value="1"/>
</dbReference>
<feature type="coiled-coil region" evidence="14">
    <location>
        <begin position="390"/>
        <end position="427"/>
    </location>
</feature>
<evidence type="ECO:0000256" key="9">
    <source>
        <dbReference type="ARBA" id="ARBA00022842"/>
    </source>
</evidence>
<comment type="similarity">
    <text evidence="3">Belongs to the EME1/MMS4 family.</text>
</comment>
<organism evidence="17 18">
    <name type="scientific">Fusarium torreyae</name>
    <dbReference type="NCBI Taxonomy" id="1237075"/>
    <lineage>
        <taxon>Eukaryota</taxon>
        <taxon>Fungi</taxon>
        <taxon>Dikarya</taxon>
        <taxon>Ascomycota</taxon>
        <taxon>Pezizomycotina</taxon>
        <taxon>Sordariomycetes</taxon>
        <taxon>Hypocreomycetidae</taxon>
        <taxon>Hypocreales</taxon>
        <taxon>Nectriaceae</taxon>
        <taxon>Fusarium</taxon>
    </lineage>
</organism>
<evidence type="ECO:0000256" key="3">
    <source>
        <dbReference type="ARBA" id="ARBA00005313"/>
    </source>
</evidence>
<dbReference type="EMBL" id="JAOQAZ010000035">
    <property type="protein sequence ID" value="KAJ4248688.1"/>
    <property type="molecule type" value="Genomic_DNA"/>
</dbReference>
<evidence type="ECO:0000313" key="17">
    <source>
        <dbReference type="EMBL" id="KAJ4248688.1"/>
    </source>
</evidence>
<reference evidence="17" key="1">
    <citation type="submission" date="2022-09" db="EMBL/GenBank/DDBJ databases">
        <title>Fusarium specimens isolated from Avocado Roots.</title>
        <authorList>
            <person name="Stajich J."/>
            <person name="Roper C."/>
            <person name="Heimlech-Rivalta G."/>
        </authorList>
    </citation>
    <scope>NUCLEOTIDE SEQUENCE</scope>
    <source>
        <strain evidence="17">CF00136</strain>
    </source>
</reference>
<proteinExistence type="inferred from homology"/>
<keyword evidence="13" id="KW-0469">Meiosis</keyword>
<evidence type="ECO:0000256" key="2">
    <source>
        <dbReference type="ARBA" id="ARBA00004123"/>
    </source>
</evidence>
<dbReference type="GO" id="GO:0031297">
    <property type="term" value="P:replication fork processing"/>
    <property type="evidence" value="ECO:0007669"/>
    <property type="project" value="TreeGrafter"/>
</dbReference>
<evidence type="ECO:0000256" key="5">
    <source>
        <dbReference type="ARBA" id="ARBA00022723"/>
    </source>
</evidence>
<protein>
    <recommendedName>
        <fullName evidence="16">ERCC4 domain-containing protein</fullName>
    </recommendedName>
</protein>
<evidence type="ECO:0000256" key="15">
    <source>
        <dbReference type="SAM" id="MobiDB-lite"/>
    </source>
</evidence>
<dbReference type="Gene3D" id="3.40.50.10130">
    <property type="match status" value="1"/>
</dbReference>
<evidence type="ECO:0000256" key="4">
    <source>
        <dbReference type="ARBA" id="ARBA00022722"/>
    </source>
</evidence>
<feature type="compositionally biased region" description="Polar residues" evidence="15">
    <location>
        <begin position="66"/>
        <end position="86"/>
    </location>
</feature>
<dbReference type="Gene3D" id="1.10.150.670">
    <property type="entry name" value="Crossover junction endonuclease EME1, DNA-binding domain"/>
    <property type="match status" value="1"/>
</dbReference>
<feature type="domain" description="ERCC4" evidence="16">
    <location>
        <begin position="439"/>
        <end position="697"/>
    </location>
</feature>
<evidence type="ECO:0000256" key="7">
    <source>
        <dbReference type="ARBA" id="ARBA00022763"/>
    </source>
</evidence>
<feature type="compositionally biased region" description="Acidic residues" evidence="15">
    <location>
        <begin position="326"/>
        <end position="341"/>
    </location>
</feature>
<dbReference type="PANTHER" id="PTHR21077">
    <property type="entry name" value="EME1 PROTEIN"/>
    <property type="match status" value="1"/>
</dbReference>
<dbReference type="GO" id="GO:0003677">
    <property type="term" value="F:DNA binding"/>
    <property type="evidence" value="ECO:0007669"/>
    <property type="project" value="InterPro"/>
</dbReference>
<feature type="compositionally biased region" description="Polar residues" evidence="15">
    <location>
        <begin position="42"/>
        <end position="57"/>
    </location>
</feature>
<comment type="cofactor">
    <cofactor evidence="1">
        <name>Mg(2+)</name>
        <dbReference type="ChEBI" id="CHEBI:18420"/>
    </cofactor>
</comment>
<accession>A0A9W8RR96</accession>
<dbReference type="InterPro" id="IPR042530">
    <property type="entry name" value="EME1/EME2_C"/>
</dbReference>
<keyword evidence="4" id="KW-0540">Nuclease</keyword>
<evidence type="ECO:0000256" key="1">
    <source>
        <dbReference type="ARBA" id="ARBA00001946"/>
    </source>
</evidence>
<keyword evidence="7" id="KW-0227">DNA damage</keyword>
<keyword evidence="12" id="KW-0539">Nucleus</keyword>
<evidence type="ECO:0000256" key="8">
    <source>
        <dbReference type="ARBA" id="ARBA00022801"/>
    </source>
</evidence>
<dbReference type="GO" id="GO:0005634">
    <property type="term" value="C:nucleus"/>
    <property type="evidence" value="ECO:0007669"/>
    <property type="project" value="UniProtKB-SubCell"/>
</dbReference>
<evidence type="ECO:0000313" key="18">
    <source>
        <dbReference type="Proteomes" id="UP001152049"/>
    </source>
</evidence>
<feature type="region of interest" description="Disordered" evidence="15">
    <location>
        <begin position="1"/>
        <end position="121"/>
    </location>
</feature>
<keyword evidence="5" id="KW-0479">Metal-binding</keyword>
<evidence type="ECO:0000259" key="16">
    <source>
        <dbReference type="SMART" id="SM00891"/>
    </source>
</evidence>
<dbReference type="Pfam" id="PF02732">
    <property type="entry name" value="ERCC4"/>
    <property type="match status" value="1"/>
</dbReference>
<dbReference type="GO" id="GO:0031573">
    <property type="term" value="P:mitotic intra-S DNA damage checkpoint signaling"/>
    <property type="evidence" value="ECO:0007669"/>
    <property type="project" value="TreeGrafter"/>
</dbReference>
<sequence>MAPEVIDLISSSPPNASFPPSAQLPKANSIVEPKKQQRRNDATNLAGPQNASFSTDPFLSDDFDTTIEQSQQENNAENPTKPQNALLSKDPFLSDDLDTTAEQHRQMNNVKSSAKPQNVPYSSDLFLSDDFDATIDIDEPILTDTNTNKRRRLSPPAQPPRPLKRISPVPEPQTLLPPVRTNGNGRVVTIDDPIELTSSPGLVSPSKMKPSTHISSKPTEQTITIEAEDSDPFASSPQSVRRSPPKPKPVARPVESSDPFASSQPAPVISKAPEPIITSPPCPAVPVSKPPPKKNATWDPISSSAPDVFAFDSSPPPPGKSRDFINIDDSDGEDGSDDDLPDISSFDVSKIRRRSQIQRSKSDIVSSRSRAKPAVSNKNLAADRTREKEARAAAKEVEKVAKRRERQEAKEAKIREKERNAALAEVNKLRTDKKVSTPEMMVDIPSSLNPTLATELQAMLEPFDVQYTTWDSPVENVVKWRRKVRSRYNDDLGLWEPIPLRLEDERHVLVAMTADEFVKLALDDEIPSHTAKMQRHFADHHMVYLIQGLTPWMRKNRNLRNRQFATTVRAQDAATSTAGRRNKPTEGYVPEETIEDALLQLQVMHDALIHHTMTSMETAEQILTFTQHISTIPYRKQRDQATLGAGFCMESGQVKTGEDAKDTYVRMLEEIVRVTAPIAYGVANEFSTVSELVRGFENTGPTRLEGVRKMANKDGAFSDRTVGQAVSRRMYKVFTGLDETSTDV</sequence>
<dbReference type="Proteomes" id="UP001152049">
    <property type="component" value="Unassembled WGS sequence"/>
</dbReference>
<dbReference type="InterPro" id="IPR047521">
    <property type="entry name" value="XPF_nuclease_EME1_ascomycetes"/>
</dbReference>
<evidence type="ECO:0000256" key="13">
    <source>
        <dbReference type="ARBA" id="ARBA00023254"/>
    </source>
</evidence>
<evidence type="ECO:0000256" key="10">
    <source>
        <dbReference type="ARBA" id="ARBA00023172"/>
    </source>
</evidence>
<keyword evidence="11" id="KW-0234">DNA repair</keyword>
<name>A0A9W8RR96_9HYPO</name>
<feature type="compositionally biased region" description="Pro residues" evidence="15">
    <location>
        <begin position="278"/>
        <end position="290"/>
    </location>
</feature>
<keyword evidence="10" id="KW-0233">DNA recombination</keyword>
<feature type="compositionally biased region" description="Basic and acidic residues" evidence="15">
    <location>
        <begin position="32"/>
        <end position="41"/>
    </location>
</feature>
<dbReference type="AlphaFoldDB" id="A0A9W8RR96"/>
<evidence type="ECO:0000256" key="6">
    <source>
        <dbReference type="ARBA" id="ARBA00022759"/>
    </source>
</evidence>
<feature type="compositionally biased region" description="Polar residues" evidence="15">
    <location>
        <begin position="212"/>
        <end position="224"/>
    </location>
</feature>